<feature type="compositionally biased region" description="Basic and acidic residues" evidence="1">
    <location>
        <begin position="19"/>
        <end position="28"/>
    </location>
</feature>
<organism evidence="2 3">
    <name type="scientific">Musa balbisiana</name>
    <name type="common">Banana</name>
    <dbReference type="NCBI Taxonomy" id="52838"/>
    <lineage>
        <taxon>Eukaryota</taxon>
        <taxon>Viridiplantae</taxon>
        <taxon>Streptophyta</taxon>
        <taxon>Embryophyta</taxon>
        <taxon>Tracheophyta</taxon>
        <taxon>Spermatophyta</taxon>
        <taxon>Magnoliopsida</taxon>
        <taxon>Liliopsida</taxon>
        <taxon>Zingiberales</taxon>
        <taxon>Musaceae</taxon>
        <taxon>Musa</taxon>
    </lineage>
</organism>
<evidence type="ECO:0000313" key="3">
    <source>
        <dbReference type="Proteomes" id="UP000317650"/>
    </source>
</evidence>
<proteinExistence type="predicted"/>
<evidence type="ECO:0000313" key="2">
    <source>
        <dbReference type="EMBL" id="THU59362.1"/>
    </source>
</evidence>
<dbReference type="Proteomes" id="UP000317650">
    <property type="component" value="Chromosome 7"/>
</dbReference>
<name>A0A4S8JEN7_MUSBA</name>
<gene>
    <name evidence="2" type="ORF">C4D60_Mb07t01360</name>
</gene>
<feature type="compositionally biased region" description="Basic residues" evidence="1">
    <location>
        <begin position="36"/>
        <end position="58"/>
    </location>
</feature>
<reference evidence="2 3" key="1">
    <citation type="journal article" date="2019" name="Nat. Plants">
        <title>Genome sequencing of Musa balbisiana reveals subgenome evolution and function divergence in polyploid bananas.</title>
        <authorList>
            <person name="Yao X."/>
        </authorList>
    </citation>
    <scope>NUCLEOTIDE SEQUENCE [LARGE SCALE GENOMIC DNA]</scope>
    <source>
        <strain evidence="3">cv. DH-PKW</strain>
        <tissue evidence="2">Leaves</tissue>
    </source>
</reference>
<evidence type="ECO:0000256" key="1">
    <source>
        <dbReference type="SAM" id="MobiDB-lite"/>
    </source>
</evidence>
<dbReference type="EMBL" id="PYDT01000005">
    <property type="protein sequence ID" value="THU59362.1"/>
    <property type="molecule type" value="Genomic_DNA"/>
</dbReference>
<protein>
    <submittedName>
        <fullName evidence="2">Uncharacterized protein</fullName>
    </submittedName>
</protein>
<sequence length="77" mass="8393">MSGISRDVPRGLPVAEHGGSGRDGRSGREVGTGGRVGRKLRRSARERRHRLAPAHRSGRGLGPTPPTIKLAMWRGWF</sequence>
<comment type="caution">
    <text evidence="2">The sequence shown here is derived from an EMBL/GenBank/DDBJ whole genome shotgun (WGS) entry which is preliminary data.</text>
</comment>
<keyword evidence="3" id="KW-1185">Reference proteome</keyword>
<dbReference type="AlphaFoldDB" id="A0A4S8JEN7"/>
<feature type="region of interest" description="Disordered" evidence="1">
    <location>
        <begin position="1"/>
        <end position="67"/>
    </location>
</feature>
<accession>A0A4S8JEN7</accession>